<proteinExistence type="predicted"/>
<gene>
    <name evidence="1" type="ORF">CBG61_05605</name>
</gene>
<evidence type="ECO:0000313" key="2">
    <source>
        <dbReference type="Proteomes" id="UP000197638"/>
    </source>
</evidence>
<dbReference type="RefSeq" id="WP_032887717.1">
    <property type="nucleotide sequence ID" value="NZ_CP022123.1"/>
</dbReference>
<organism evidence="1 2">
    <name type="scientific">Fusobacterium nucleatum subsp. polymorphum</name>
    <name type="common">Fusobacterium polymorphum</name>
    <dbReference type="NCBI Taxonomy" id="76857"/>
    <lineage>
        <taxon>Bacteria</taxon>
        <taxon>Fusobacteriati</taxon>
        <taxon>Fusobacteriota</taxon>
        <taxon>Fusobacteriia</taxon>
        <taxon>Fusobacteriales</taxon>
        <taxon>Fusobacteriaceae</taxon>
        <taxon>Fusobacterium</taxon>
    </lineage>
</organism>
<reference evidence="1 2" key="1">
    <citation type="submission" date="2017-06" db="EMBL/GenBank/DDBJ databases">
        <title>Genome sequencing of Fusobacterium nucleatum subsp. polymorphum KCOM 1275 (=ChDC F310).</title>
        <authorList>
            <person name="Kook J.-K."/>
            <person name="Park S.-N."/>
            <person name="Lim Y.K."/>
            <person name="Roh H."/>
        </authorList>
    </citation>
    <scope>NUCLEOTIDE SEQUENCE [LARGE SCALE GENOMIC DNA]</scope>
    <source>
        <strain evidence="1 2">KCOM 1275</strain>
    </source>
</reference>
<accession>A0A241Q128</accession>
<name>A0A241Q128_FUSNP</name>
<dbReference type="EMBL" id="CP022123">
    <property type="protein sequence ID" value="ASG28450.1"/>
    <property type="molecule type" value="Genomic_DNA"/>
</dbReference>
<evidence type="ECO:0000313" key="1">
    <source>
        <dbReference type="EMBL" id="ASG28450.1"/>
    </source>
</evidence>
<protein>
    <submittedName>
        <fullName evidence="1">Uncharacterized protein</fullName>
    </submittedName>
</protein>
<sequence length="147" mass="17862">MQEFEIITLEEIKKLRFSKAYNIVCINYDEEKGINIFTEEDTKDYLEKDIATFLETKNLKDKIKDMYRIYIFNEEFMKIIFNFRNGEYRFNEVLDSDFKNSYIKYVYSKDPKNLKNTEKYVRLKVRVGILTNDEREIIQYVGYTEGV</sequence>
<dbReference type="AlphaFoldDB" id="A0A241Q128"/>
<dbReference type="Proteomes" id="UP000197638">
    <property type="component" value="Chromosome"/>
</dbReference>